<protein>
    <recommendedName>
        <fullName evidence="3">Flagellar basal body rod protein FlgB</fullName>
    </recommendedName>
</protein>
<dbReference type="GO" id="GO:0071978">
    <property type="term" value="P:bacterial-type flagellum-dependent swarming motility"/>
    <property type="evidence" value="ECO:0007669"/>
    <property type="project" value="TreeGrafter"/>
</dbReference>
<dbReference type="NCBIfam" id="NF009264">
    <property type="entry name" value="PRK12621.1"/>
    <property type="match status" value="1"/>
</dbReference>
<keyword evidence="4" id="KW-0975">Bacterial flagellum</keyword>
<dbReference type="InterPro" id="IPR006300">
    <property type="entry name" value="FlgB"/>
</dbReference>
<dbReference type="NCBIfam" id="TIGR01396">
    <property type="entry name" value="FlgB"/>
    <property type="match status" value="1"/>
</dbReference>
<keyword evidence="6" id="KW-0966">Cell projection</keyword>
<evidence type="ECO:0000256" key="3">
    <source>
        <dbReference type="ARBA" id="ARBA00014376"/>
    </source>
</evidence>
<keyword evidence="7" id="KW-1185">Reference proteome</keyword>
<dbReference type="AlphaFoldDB" id="F3Z2D4"/>
<evidence type="ECO:0000256" key="2">
    <source>
        <dbReference type="ARBA" id="ARBA00009677"/>
    </source>
</evidence>
<evidence type="ECO:0000313" key="6">
    <source>
        <dbReference type="EMBL" id="EGJ50174.1"/>
    </source>
</evidence>
<dbReference type="Proteomes" id="UP000007844">
    <property type="component" value="Chromosome"/>
</dbReference>
<gene>
    <name evidence="6" type="ORF">Desaf_1841</name>
</gene>
<dbReference type="EMBL" id="CP003221">
    <property type="protein sequence ID" value="EGJ50174.1"/>
    <property type="molecule type" value="Genomic_DNA"/>
</dbReference>
<keyword evidence="6" id="KW-0282">Flagellum</keyword>
<dbReference type="STRING" id="690850.Desaf_1841"/>
<accession>F3Z2D4</accession>
<name>F3Z2D4_DESAF</name>
<comment type="function">
    <text evidence="5">Structural component of flagellum, the bacterial motility apparatus. Part of the rod structure of flagellar basal body.</text>
</comment>
<proteinExistence type="inferred from homology"/>
<dbReference type="GO" id="GO:0030694">
    <property type="term" value="C:bacterial-type flagellum basal body, rod"/>
    <property type="evidence" value="ECO:0007669"/>
    <property type="project" value="InterPro"/>
</dbReference>
<organism evidence="6 7">
    <name type="scientific">Desulfocurvibacter africanus subsp. africanus str. Walvis Bay</name>
    <dbReference type="NCBI Taxonomy" id="690850"/>
    <lineage>
        <taxon>Bacteria</taxon>
        <taxon>Pseudomonadati</taxon>
        <taxon>Thermodesulfobacteriota</taxon>
        <taxon>Desulfovibrionia</taxon>
        <taxon>Desulfovibrionales</taxon>
        <taxon>Desulfovibrionaceae</taxon>
        <taxon>Desulfocurvibacter</taxon>
    </lineage>
</organism>
<dbReference type="HOGENOM" id="CLU_125463_3_0_7"/>
<dbReference type="KEGG" id="daf:Desaf_1841"/>
<evidence type="ECO:0000256" key="4">
    <source>
        <dbReference type="ARBA" id="ARBA00023143"/>
    </source>
</evidence>
<dbReference type="RefSeq" id="WP_014259930.1">
    <property type="nucleotide sequence ID" value="NC_016629.1"/>
</dbReference>
<comment type="similarity">
    <text evidence="2">Belongs to the flagella basal body rod proteins family.</text>
</comment>
<dbReference type="PANTHER" id="PTHR30435">
    <property type="entry name" value="FLAGELLAR PROTEIN"/>
    <property type="match status" value="1"/>
</dbReference>
<keyword evidence="6" id="KW-0969">Cilium</keyword>
<sequence>MERALLFDMRSEPTSAAGVHAQGSQKEDEYAMKTLFQPHMELTKKVMDLRLQRQNLVIANISNINTPNYKPRRLDFEEKLQKALDIDSRGKMARTDENHVPTAFNAKGFSGDWEKEFKPRAEHGQDSVDLDKEMAILSKNNMLYDALSQLTKEGYKGINKVINESKS</sequence>
<evidence type="ECO:0000256" key="1">
    <source>
        <dbReference type="ARBA" id="ARBA00004117"/>
    </source>
</evidence>
<evidence type="ECO:0000313" key="7">
    <source>
        <dbReference type="Proteomes" id="UP000007844"/>
    </source>
</evidence>
<evidence type="ECO:0000256" key="5">
    <source>
        <dbReference type="ARBA" id="ARBA00024934"/>
    </source>
</evidence>
<dbReference type="eggNOG" id="COG1815">
    <property type="taxonomic scope" value="Bacteria"/>
</dbReference>
<comment type="subcellular location">
    <subcellularLocation>
        <location evidence="1">Bacterial flagellum basal body</location>
    </subcellularLocation>
</comment>
<reference evidence="6 7" key="1">
    <citation type="journal article" date="2011" name="J. Bacteriol.">
        <title>Genome sequence of the mercury-methylating and pleomorphic Desulfovibrio africanus Strain Walvis Bay.</title>
        <authorList>
            <person name="Brown S.D."/>
            <person name="Wall J.D."/>
            <person name="Kucken A.M."/>
            <person name="Gilmour C.C."/>
            <person name="Podar M."/>
            <person name="Brandt C.C."/>
            <person name="Teshima H."/>
            <person name="Detter J.C."/>
            <person name="Han C.S."/>
            <person name="Land M.L."/>
            <person name="Lucas S."/>
            <person name="Han J."/>
            <person name="Pennacchio L."/>
            <person name="Nolan M."/>
            <person name="Pitluck S."/>
            <person name="Woyke T."/>
            <person name="Goodwin L."/>
            <person name="Palumbo A.V."/>
            <person name="Elias D.A."/>
        </authorList>
    </citation>
    <scope>NUCLEOTIDE SEQUENCE [LARGE SCALE GENOMIC DNA]</scope>
    <source>
        <strain evidence="6 7">Walvis Bay</strain>
    </source>
</reference>
<dbReference type="PANTHER" id="PTHR30435:SF12">
    <property type="entry name" value="FLAGELLAR BASAL BODY ROD PROTEIN FLGB"/>
    <property type="match status" value="1"/>
</dbReference>